<dbReference type="AlphaFoldDB" id="A0A0M2STY5"/>
<dbReference type="Pfam" id="PF10970">
    <property type="entry name" value="GerPE"/>
    <property type="match status" value="1"/>
</dbReference>
<comment type="caution">
    <text evidence="1">The sequence shown here is derived from an EMBL/GenBank/DDBJ whole genome shotgun (WGS) entry which is preliminary data.</text>
</comment>
<evidence type="ECO:0000313" key="2">
    <source>
        <dbReference type="Proteomes" id="UP000034166"/>
    </source>
</evidence>
<dbReference type="RefSeq" id="WP_046525422.1">
    <property type="nucleotide sequence ID" value="NZ_LAYY01000031.1"/>
</dbReference>
<dbReference type="InterPro" id="IPR024496">
    <property type="entry name" value="Spore_germ_GerPE"/>
</dbReference>
<dbReference type="OrthoDB" id="2599887at2"/>
<gene>
    <name evidence="1" type="ORF">WQ57_19375</name>
</gene>
<protein>
    <submittedName>
        <fullName evidence="1">Spore gernimation protein</fullName>
    </submittedName>
</protein>
<dbReference type="Proteomes" id="UP000034166">
    <property type="component" value="Unassembled WGS sequence"/>
</dbReference>
<sequence length="124" mass="13674">MSGRTVHVDNVEVKSVSLASVLQIGDSNRIQGFSRALAVQRQAEIFFGNEGNFTSYRVFSEPLPLSPITEQVQMSRQYITPCIRIGKIGVTGVSASAVVHLGNTRHVSMEARVKHIRQLLPEPE</sequence>
<evidence type="ECO:0000313" key="1">
    <source>
        <dbReference type="EMBL" id="KKK36437.1"/>
    </source>
</evidence>
<reference evidence="1 2" key="1">
    <citation type="submission" date="2015-04" db="EMBL/GenBank/DDBJ databases">
        <title>Taxonomic description and genome sequence of Bacillus campisalis sp. nov., a novel member of the genus Bacillus isolated from solar saltern.</title>
        <authorList>
            <person name="Mathan Kumar R."/>
            <person name="Kaur G."/>
            <person name="Kumar A."/>
            <person name="Singh N.K."/>
            <person name="Kaur N."/>
            <person name="Kumar N."/>
            <person name="Mayilraj S."/>
        </authorList>
    </citation>
    <scope>NUCLEOTIDE SEQUENCE [LARGE SCALE GENOMIC DNA]</scope>
    <source>
        <strain evidence="1 2">SA2-6</strain>
    </source>
</reference>
<organism evidence="1 2">
    <name type="scientific">Mesobacillus campisalis</name>
    <dbReference type="NCBI Taxonomy" id="1408103"/>
    <lineage>
        <taxon>Bacteria</taxon>
        <taxon>Bacillati</taxon>
        <taxon>Bacillota</taxon>
        <taxon>Bacilli</taxon>
        <taxon>Bacillales</taxon>
        <taxon>Bacillaceae</taxon>
        <taxon>Mesobacillus</taxon>
    </lineage>
</organism>
<dbReference type="PATRIC" id="fig|1408103.3.peg.4291"/>
<accession>A0A0M2STY5</accession>
<name>A0A0M2STY5_9BACI</name>
<keyword evidence="2" id="KW-1185">Reference proteome</keyword>
<dbReference type="EMBL" id="LAYY01000031">
    <property type="protein sequence ID" value="KKK36437.1"/>
    <property type="molecule type" value="Genomic_DNA"/>
</dbReference>
<proteinExistence type="predicted"/>